<dbReference type="AlphaFoldDB" id="A0A4D7BCW3"/>
<evidence type="ECO:0000313" key="1">
    <source>
        <dbReference type="EMBL" id="QCI65832.1"/>
    </source>
</evidence>
<protein>
    <recommendedName>
        <fullName evidence="3">DUF1127 domain-containing protein</fullName>
    </recommendedName>
</protein>
<proteinExistence type="predicted"/>
<dbReference type="Proteomes" id="UP000298781">
    <property type="component" value="Chromosome"/>
</dbReference>
<accession>A0A4D7BCW3</accession>
<gene>
    <name evidence="1" type="ORF">E8M01_17405</name>
</gene>
<organism evidence="1 2">
    <name type="scientific">Phreatobacter stygius</name>
    <dbReference type="NCBI Taxonomy" id="1940610"/>
    <lineage>
        <taxon>Bacteria</taxon>
        <taxon>Pseudomonadati</taxon>
        <taxon>Pseudomonadota</taxon>
        <taxon>Alphaproteobacteria</taxon>
        <taxon>Hyphomicrobiales</taxon>
        <taxon>Phreatobacteraceae</taxon>
        <taxon>Phreatobacter</taxon>
    </lineage>
</organism>
<evidence type="ECO:0008006" key="3">
    <source>
        <dbReference type="Google" id="ProtNLM"/>
    </source>
</evidence>
<sequence length="78" mass="8701">MATITLDKLGTDAAPAPTRRSLKSFLRAGYEAFVEAQQLRAQTYVNGYLAHLSDEELAGLGMTRTQMIRRTRSMMSSF</sequence>
<dbReference type="RefSeq" id="WP_136961278.1">
    <property type="nucleotide sequence ID" value="NZ_CP039690.1"/>
</dbReference>
<keyword evidence="2" id="KW-1185">Reference proteome</keyword>
<dbReference type="KEGG" id="pstg:E8M01_17405"/>
<reference evidence="1 2" key="1">
    <citation type="submission" date="2019-04" db="EMBL/GenBank/DDBJ databases">
        <title>Phreatobacter aquaticus sp. nov.</title>
        <authorList>
            <person name="Choi A."/>
        </authorList>
    </citation>
    <scope>NUCLEOTIDE SEQUENCE [LARGE SCALE GENOMIC DNA]</scope>
    <source>
        <strain evidence="1 2">KCTC 52518</strain>
    </source>
</reference>
<dbReference type="OrthoDB" id="8480503at2"/>
<dbReference type="EMBL" id="CP039690">
    <property type="protein sequence ID" value="QCI65832.1"/>
    <property type="molecule type" value="Genomic_DNA"/>
</dbReference>
<evidence type="ECO:0000313" key="2">
    <source>
        <dbReference type="Proteomes" id="UP000298781"/>
    </source>
</evidence>
<name>A0A4D7BCW3_9HYPH</name>